<dbReference type="EMBL" id="GAIX01013239">
    <property type="protein sequence ID" value="JAA79321.1"/>
    <property type="molecule type" value="Transcribed_RNA"/>
</dbReference>
<sequence length="68" mass="7734">CPEKKKSFSEVRALSRQHCAIFSHDQALLIPKICCEPFCFPFISSLCYSPSIQLTLCQKSSRLVSLLR</sequence>
<accession>S4NKS3</accession>
<reference evidence="1" key="2">
    <citation type="submission" date="2013-05" db="EMBL/GenBank/DDBJ databases">
        <authorList>
            <person name="Carter J.-M."/>
            <person name="Baker S.C."/>
            <person name="Pink R."/>
            <person name="Carter D.R.F."/>
            <person name="Collins A."/>
            <person name="Tomlin J."/>
            <person name="Gibbs M."/>
            <person name="Breuker C.J."/>
        </authorList>
    </citation>
    <scope>NUCLEOTIDE SEQUENCE</scope>
    <source>
        <tissue evidence="1">Ovary</tissue>
    </source>
</reference>
<reference evidence="1" key="1">
    <citation type="journal article" date="2013" name="BMC Genomics">
        <title>Unscrambling butterfly oogenesis.</title>
        <authorList>
            <person name="Carter J.M."/>
            <person name="Baker S.C."/>
            <person name="Pink R."/>
            <person name="Carter D.R."/>
            <person name="Collins A."/>
            <person name="Tomlin J."/>
            <person name="Gibbs M."/>
            <person name="Breuker C.J."/>
        </authorList>
    </citation>
    <scope>NUCLEOTIDE SEQUENCE</scope>
    <source>
        <tissue evidence="1">Ovary</tissue>
    </source>
</reference>
<evidence type="ECO:0000313" key="1">
    <source>
        <dbReference type="EMBL" id="JAA79321.1"/>
    </source>
</evidence>
<protein>
    <submittedName>
        <fullName evidence="1">Uncharacterized protein</fullName>
    </submittedName>
</protein>
<proteinExistence type="predicted"/>
<feature type="non-terminal residue" evidence="1">
    <location>
        <position position="1"/>
    </location>
</feature>
<organism evidence="1">
    <name type="scientific">Pararge aegeria</name>
    <name type="common">speckled wood butterfly</name>
    <dbReference type="NCBI Taxonomy" id="116150"/>
    <lineage>
        <taxon>Eukaryota</taxon>
        <taxon>Metazoa</taxon>
        <taxon>Ecdysozoa</taxon>
        <taxon>Arthropoda</taxon>
        <taxon>Hexapoda</taxon>
        <taxon>Insecta</taxon>
        <taxon>Pterygota</taxon>
        <taxon>Neoptera</taxon>
        <taxon>Endopterygota</taxon>
        <taxon>Lepidoptera</taxon>
        <taxon>Glossata</taxon>
        <taxon>Ditrysia</taxon>
        <taxon>Papilionoidea</taxon>
        <taxon>Nymphalidae</taxon>
        <taxon>Satyrinae</taxon>
        <taxon>Satyrini</taxon>
        <taxon>Parargina</taxon>
        <taxon>Pararge</taxon>
    </lineage>
</organism>
<dbReference type="AlphaFoldDB" id="S4NKS3"/>
<name>S4NKS3_9NEOP</name>